<dbReference type="GO" id="GO:0005199">
    <property type="term" value="F:structural constituent of cell wall"/>
    <property type="evidence" value="ECO:0007669"/>
    <property type="project" value="InterPro"/>
</dbReference>
<feature type="non-terminal residue" evidence="7">
    <location>
        <position position="1"/>
    </location>
</feature>
<evidence type="ECO:0000256" key="6">
    <source>
        <dbReference type="RuleBase" id="RU365009"/>
    </source>
</evidence>
<keyword evidence="6" id="KW-0732">Signal</keyword>
<dbReference type="OrthoDB" id="4225815at2759"/>
<comment type="subcellular location">
    <subcellularLocation>
        <location evidence="1 6">Secreted</location>
        <location evidence="1 6">Cell wall</location>
    </subcellularLocation>
</comment>
<protein>
    <recommendedName>
        <fullName evidence="6">Hydrophobin</fullName>
    </recommendedName>
</protein>
<dbReference type="EMBL" id="MU155141">
    <property type="protein sequence ID" value="KAF9484667.1"/>
    <property type="molecule type" value="Genomic_DNA"/>
</dbReference>
<evidence type="ECO:0000313" key="7">
    <source>
        <dbReference type="EMBL" id="KAF9484667.1"/>
    </source>
</evidence>
<evidence type="ECO:0000256" key="4">
    <source>
        <dbReference type="ARBA" id="ARBA00022525"/>
    </source>
</evidence>
<evidence type="ECO:0000256" key="2">
    <source>
        <dbReference type="ARBA" id="ARBA00010446"/>
    </source>
</evidence>
<gene>
    <name evidence="7" type="ORF">BDN70DRAFT_797232</name>
</gene>
<dbReference type="GO" id="GO:0009277">
    <property type="term" value="C:fungal-type cell wall"/>
    <property type="evidence" value="ECO:0007669"/>
    <property type="project" value="InterPro"/>
</dbReference>
<organism evidence="7 8">
    <name type="scientific">Pholiota conissans</name>
    <dbReference type="NCBI Taxonomy" id="109636"/>
    <lineage>
        <taxon>Eukaryota</taxon>
        <taxon>Fungi</taxon>
        <taxon>Dikarya</taxon>
        <taxon>Basidiomycota</taxon>
        <taxon>Agaricomycotina</taxon>
        <taxon>Agaricomycetes</taxon>
        <taxon>Agaricomycetidae</taxon>
        <taxon>Agaricales</taxon>
        <taxon>Agaricineae</taxon>
        <taxon>Strophariaceae</taxon>
        <taxon>Pholiota</taxon>
    </lineage>
</organism>
<dbReference type="Pfam" id="PF01185">
    <property type="entry name" value="Hydrophobin"/>
    <property type="match status" value="1"/>
</dbReference>
<evidence type="ECO:0000256" key="5">
    <source>
        <dbReference type="ARBA" id="ARBA00023157"/>
    </source>
</evidence>
<comment type="similarity">
    <text evidence="2 6">Belongs to the fungal hydrophobin family.</text>
</comment>
<reference evidence="7" key="1">
    <citation type="submission" date="2020-11" db="EMBL/GenBank/DDBJ databases">
        <authorList>
            <consortium name="DOE Joint Genome Institute"/>
            <person name="Ahrendt S."/>
            <person name="Riley R."/>
            <person name="Andreopoulos W."/>
            <person name="Labutti K."/>
            <person name="Pangilinan J."/>
            <person name="Ruiz-Duenas F.J."/>
            <person name="Barrasa J.M."/>
            <person name="Sanchez-Garcia M."/>
            <person name="Camarero S."/>
            <person name="Miyauchi S."/>
            <person name="Serrano A."/>
            <person name="Linde D."/>
            <person name="Babiker R."/>
            <person name="Drula E."/>
            <person name="Ayuso-Fernandez I."/>
            <person name="Pacheco R."/>
            <person name="Padilla G."/>
            <person name="Ferreira P."/>
            <person name="Barriuso J."/>
            <person name="Kellner H."/>
            <person name="Castanera R."/>
            <person name="Alfaro M."/>
            <person name="Ramirez L."/>
            <person name="Pisabarro A.G."/>
            <person name="Kuo A."/>
            <person name="Tritt A."/>
            <person name="Lipzen A."/>
            <person name="He G."/>
            <person name="Yan M."/>
            <person name="Ng V."/>
            <person name="Cullen D."/>
            <person name="Martin F."/>
            <person name="Rosso M.-N."/>
            <person name="Henrissat B."/>
            <person name="Hibbett D."/>
            <person name="Martinez A.T."/>
            <person name="Grigoriev I.V."/>
        </authorList>
    </citation>
    <scope>NUCLEOTIDE SEQUENCE</scope>
    <source>
        <strain evidence="7">CIRM-BRFM 674</strain>
    </source>
</reference>
<keyword evidence="8" id="KW-1185">Reference proteome</keyword>
<evidence type="ECO:0000313" key="8">
    <source>
        <dbReference type="Proteomes" id="UP000807469"/>
    </source>
</evidence>
<dbReference type="CDD" id="cd23507">
    <property type="entry name" value="hydrophobin_I"/>
    <property type="match status" value="1"/>
</dbReference>
<evidence type="ECO:0000256" key="1">
    <source>
        <dbReference type="ARBA" id="ARBA00004191"/>
    </source>
</evidence>
<name>A0A9P5ZC10_9AGAR</name>
<accession>A0A9P5ZC10</accession>
<proteinExistence type="inferred from homology"/>
<dbReference type="SMART" id="SM00075">
    <property type="entry name" value="HYDRO"/>
    <property type="match status" value="1"/>
</dbReference>
<keyword evidence="3 6" id="KW-0134">Cell wall</keyword>
<sequence length="80" mass="7854">QAVRTDTPACNTGTLNCCQSTQPTGGISGLLGILTGNNCSPITAIGVGSGANCQQQTVCCTGNNQSGLIVLGCTPISLAL</sequence>
<keyword evidence="4 6" id="KW-0964">Secreted</keyword>
<dbReference type="AlphaFoldDB" id="A0A9P5ZC10"/>
<evidence type="ECO:0000256" key="3">
    <source>
        <dbReference type="ARBA" id="ARBA00022512"/>
    </source>
</evidence>
<keyword evidence="5 6" id="KW-1015">Disulfide bond</keyword>
<dbReference type="Proteomes" id="UP000807469">
    <property type="component" value="Unassembled WGS sequence"/>
</dbReference>
<comment type="caution">
    <text evidence="7">The sequence shown here is derived from an EMBL/GenBank/DDBJ whole genome shotgun (WGS) entry which is preliminary data.</text>
</comment>
<dbReference type="InterPro" id="IPR001338">
    <property type="entry name" value="Class_I_Hydrophobin"/>
</dbReference>